<dbReference type="AlphaFoldDB" id="A0A0A0BEU8"/>
<dbReference type="STRING" id="1408250.Q760_10250"/>
<evidence type="ECO:0000313" key="1">
    <source>
        <dbReference type="EMBL" id="KGM03856.1"/>
    </source>
</evidence>
<dbReference type="EMBL" id="AXNT01000003">
    <property type="protein sequence ID" value="KGM03856.1"/>
    <property type="molecule type" value="Genomic_DNA"/>
</dbReference>
<protein>
    <submittedName>
        <fullName evidence="1">Uncharacterized protein</fullName>
    </submittedName>
</protein>
<proteinExistence type="predicted"/>
<reference evidence="1 2" key="1">
    <citation type="submission" date="2013-10" db="EMBL/GenBank/DDBJ databases">
        <authorList>
            <person name="Wang G."/>
            <person name="Zhuang W."/>
        </authorList>
    </citation>
    <scope>NUCLEOTIDE SEQUENCE [LARGE SCALE GENOMIC DNA]</scope>
    <source>
        <strain evidence="1 2">DSM 20118</strain>
    </source>
</reference>
<name>A0A0A0BEU8_9CELL</name>
<comment type="caution">
    <text evidence="1">The sequence shown here is derived from an EMBL/GenBank/DDBJ whole genome shotgun (WGS) entry which is preliminary data.</text>
</comment>
<gene>
    <name evidence="1" type="ORF">Q760_10250</name>
</gene>
<accession>A0A0A0BEU8</accession>
<dbReference type="Proteomes" id="UP000029833">
    <property type="component" value="Unassembled WGS sequence"/>
</dbReference>
<organism evidence="1 2">
    <name type="scientific">Cellulomonas cellasea DSM 20118</name>
    <dbReference type="NCBI Taxonomy" id="1408250"/>
    <lineage>
        <taxon>Bacteria</taxon>
        <taxon>Bacillati</taxon>
        <taxon>Actinomycetota</taxon>
        <taxon>Actinomycetes</taxon>
        <taxon>Micrococcales</taxon>
        <taxon>Cellulomonadaceae</taxon>
        <taxon>Cellulomonas</taxon>
    </lineage>
</organism>
<sequence>MFYSSGRYAAQDYTKITNGSGCPREYTYATLREEQGWRQPIVASGSVYTAPGTTRYLYLTYPCGSAAYRYSHISFRHYNLCP</sequence>
<keyword evidence="2" id="KW-1185">Reference proteome</keyword>
<evidence type="ECO:0000313" key="2">
    <source>
        <dbReference type="Proteomes" id="UP000029833"/>
    </source>
</evidence>